<evidence type="ECO:0000256" key="8">
    <source>
        <dbReference type="ARBA" id="ARBA00049169"/>
    </source>
</evidence>
<keyword evidence="5" id="KW-0735">Signal-anchor</keyword>
<gene>
    <name evidence="10" type="ORF">MTR67_010426</name>
</gene>
<evidence type="ECO:0000256" key="1">
    <source>
        <dbReference type="ARBA" id="ARBA00001961"/>
    </source>
</evidence>
<comment type="cofactor">
    <cofactor evidence="1">
        <name>L-ascorbate</name>
        <dbReference type="ChEBI" id="CHEBI:38290"/>
    </cofactor>
</comment>
<evidence type="ECO:0000256" key="2">
    <source>
        <dbReference type="ARBA" id="ARBA00004648"/>
    </source>
</evidence>
<dbReference type="GO" id="GO:0005506">
    <property type="term" value="F:iron ion binding"/>
    <property type="evidence" value="ECO:0007669"/>
    <property type="project" value="InterPro"/>
</dbReference>
<reference evidence="10" key="1">
    <citation type="submission" date="2023-08" db="EMBL/GenBank/DDBJ databases">
        <title>A de novo genome assembly of Solanum verrucosum Schlechtendal, a Mexican diploid species geographically isolated from the other diploid A-genome species in potato relatives.</title>
        <authorList>
            <person name="Hosaka K."/>
        </authorList>
    </citation>
    <scope>NUCLEOTIDE SEQUENCE</scope>
    <source>
        <tissue evidence="10">Young leaves</tissue>
    </source>
</reference>
<keyword evidence="5" id="KW-0812">Transmembrane</keyword>
<protein>
    <recommendedName>
        <fullName evidence="9">Fe2OG dioxygenase domain-containing protein</fullName>
    </recommendedName>
</protein>
<dbReference type="GO" id="GO:0005789">
    <property type="term" value="C:endoplasmic reticulum membrane"/>
    <property type="evidence" value="ECO:0007669"/>
    <property type="project" value="UniProtKB-SubCell"/>
</dbReference>
<evidence type="ECO:0000256" key="4">
    <source>
        <dbReference type="ARBA" id="ARBA00022964"/>
    </source>
</evidence>
<feature type="domain" description="Fe2OG dioxygenase" evidence="9">
    <location>
        <begin position="165"/>
        <end position="324"/>
    </location>
</feature>
<evidence type="ECO:0000256" key="5">
    <source>
        <dbReference type="ARBA" id="ARBA00022968"/>
    </source>
</evidence>
<dbReference type="GO" id="GO:0004656">
    <property type="term" value="F:procollagen-proline 4-dioxygenase activity"/>
    <property type="evidence" value="ECO:0007669"/>
    <property type="project" value="UniProtKB-EC"/>
</dbReference>
<name>A0AAF0Q551_SOLVR</name>
<keyword evidence="11" id="KW-1185">Reference proteome</keyword>
<accession>A0AAF0Q551</accession>
<proteinExistence type="predicted"/>
<sequence>MKSKGRFVGQRWWSIRGLSSVFLLCLFFFLAGLFGSTLISHQDVQLLTVRPRSRVLESVEEFDVLPNGDTGEHSLTSIPFQVLSWFPRALYFPNFATIEQCQGIIKMAKADLKPSSLALRKGETAENTKGIRTSSGMFISASEDKTGILNLIEEKIAKATMIPRTHGEAFNVLRYETGQSYHSHYDAFDPSQYGPQKSQRIHCNDFIFTWNHHGVLSGSPQGVQTKNNLFSFRLHPFCCIYLMWKKVEKPCSLSSPLVNLQSAQNMDANYDFRKCIGLKVKPRRGDGLLFYSLFPNGTIDPTSIHGSCAVIRGEKWVATKWIRDQEMDE</sequence>
<dbReference type="PROSITE" id="PS51471">
    <property type="entry name" value="FE2OG_OXY"/>
    <property type="match status" value="1"/>
</dbReference>
<evidence type="ECO:0000256" key="7">
    <source>
        <dbReference type="ARBA" id="ARBA00023004"/>
    </source>
</evidence>
<dbReference type="Proteomes" id="UP001234989">
    <property type="component" value="Chromosome 2"/>
</dbReference>
<organism evidence="10 11">
    <name type="scientific">Solanum verrucosum</name>
    <dbReference type="NCBI Taxonomy" id="315347"/>
    <lineage>
        <taxon>Eukaryota</taxon>
        <taxon>Viridiplantae</taxon>
        <taxon>Streptophyta</taxon>
        <taxon>Embryophyta</taxon>
        <taxon>Tracheophyta</taxon>
        <taxon>Spermatophyta</taxon>
        <taxon>Magnoliopsida</taxon>
        <taxon>eudicotyledons</taxon>
        <taxon>Gunneridae</taxon>
        <taxon>Pentapetalae</taxon>
        <taxon>asterids</taxon>
        <taxon>lamiids</taxon>
        <taxon>Solanales</taxon>
        <taxon>Solanaceae</taxon>
        <taxon>Solanoideae</taxon>
        <taxon>Solaneae</taxon>
        <taxon>Solanum</taxon>
    </lineage>
</organism>
<dbReference type="InterPro" id="IPR045054">
    <property type="entry name" value="P4HA-like"/>
</dbReference>
<comment type="subcellular location">
    <subcellularLocation>
        <location evidence="2">Endoplasmic reticulum membrane</location>
        <topology evidence="2">Single-pass type II membrane protein</topology>
    </subcellularLocation>
</comment>
<keyword evidence="3" id="KW-0479">Metal-binding</keyword>
<evidence type="ECO:0000313" key="11">
    <source>
        <dbReference type="Proteomes" id="UP001234989"/>
    </source>
</evidence>
<dbReference type="GO" id="GO:0031418">
    <property type="term" value="F:L-ascorbic acid binding"/>
    <property type="evidence" value="ECO:0007669"/>
    <property type="project" value="InterPro"/>
</dbReference>
<keyword evidence="6" id="KW-0560">Oxidoreductase</keyword>
<dbReference type="AlphaFoldDB" id="A0AAF0Q551"/>
<dbReference type="InterPro" id="IPR005123">
    <property type="entry name" value="Oxoglu/Fe-dep_dioxygenase_dom"/>
</dbReference>
<dbReference type="SMART" id="SM00702">
    <property type="entry name" value="P4Hc"/>
    <property type="match status" value="1"/>
</dbReference>
<evidence type="ECO:0000259" key="9">
    <source>
        <dbReference type="PROSITE" id="PS51471"/>
    </source>
</evidence>
<dbReference type="PANTHER" id="PTHR10869">
    <property type="entry name" value="PROLYL 4-HYDROXYLASE ALPHA SUBUNIT"/>
    <property type="match status" value="1"/>
</dbReference>
<comment type="catalytic activity">
    <reaction evidence="8">
        <text>L-prolyl-[collagen] + 2-oxoglutarate + O2 = trans-4-hydroxy-L-prolyl-[collagen] + succinate + CO2</text>
        <dbReference type="Rhea" id="RHEA:18945"/>
        <dbReference type="Rhea" id="RHEA-COMP:11676"/>
        <dbReference type="Rhea" id="RHEA-COMP:11680"/>
        <dbReference type="ChEBI" id="CHEBI:15379"/>
        <dbReference type="ChEBI" id="CHEBI:16526"/>
        <dbReference type="ChEBI" id="CHEBI:16810"/>
        <dbReference type="ChEBI" id="CHEBI:30031"/>
        <dbReference type="ChEBI" id="CHEBI:50342"/>
        <dbReference type="ChEBI" id="CHEBI:61965"/>
        <dbReference type="EC" id="1.14.11.2"/>
    </reaction>
</comment>
<dbReference type="Gene3D" id="2.60.120.620">
    <property type="entry name" value="q2cbj1_9rhob like domain"/>
    <property type="match status" value="1"/>
</dbReference>
<keyword evidence="7" id="KW-0408">Iron</keyword>
<dbReference type="InterPro" id="IPR006620">
    <property type="entry name" value="Pro_4_hyd_alph"/>
</dbReference>
<evidence type="ECO:0000313" key="10">
    <source>
        <dbReference type="EMBL" id="WMV17041.1"/>
    </source>
</evidence>
<dbReference type="EMBL" id="CP133613">
    <property type="protein sequence ID" value="WMV17041.1"/>
    <property type="molecule type" value="Genomic_DNA"/>
</dbReference>
<dbReference type="PANTHER" id="PTHR10869:SF246">
    <property type="entry name" value="TRANSMEMBRANE PROLYL 4-HYDROXYLASE"/>
    <property type="match status" value="1"/>
</dbReference>
<evidence type="ECO:0000256" key="3">
    <source>
        <dbReference type="ARBA" id="ARBA00022723"/>
    </source>
</evidence>
<evidence type="ECO:0000256" key="6">
    <source>
        <dbReference type="ARBA" id="ARBA00023002"/>
    </source>
</evidence>
<keyword evidence="4" id="KW-0223">Dioxygenase</keyword>